<dbReference type="SUPFAM" id="SSF52540">
    <property type="entry name" value="P-loop containing nucleoside triphosphate hydrolases"/>
    <property type="match status" value="1"/>
</dbReference>
<evidence type="ECO:0000256" key="5">
    <source>
        <dbReference type="ARBA" id="ARBA00023125"/>
    </source>
</evidence>
<sequence length="954" mass="106678">MPAVTKEDSPWDDWPDFSDEETNDEPVVARPVKKKNKTGALGLDLFMTNMGISSAAAAPPIPPRISHSTTPVERDPTVGLFSGDIYYPGLEEESLEKMDKSEHSLAPALENGHKKSSVARALFSLRPTAPADIAVPDVPVIPHRTMANPPAIPEVFHQQLSEAFEPESLPRAQPPQRPSGYRREASPARPLPPTPVTSRLRVWRVASKTLPQIPVLSGGTNFFLRLKPANWRKELVNEFASTTAVTITSHQSSRQFANLLLATRQQMEIDAELPVDSVTGPVESLQVEFKNMWVEKYRPERYMDLLSDEGVNRCLLHWLKLWDAVVFKKEAAFLNPYKDYGKRKKRDDKPVYDRRKYGGVSDFCFTVDADKRPRFKAALLCGPPGLGKTSLAQVIARHAGYEPMEINASDDRALEVFRSRVEATVMNGSVVNQFVEGGERPDRPKCLIIDEIDGAPGNTVEYLVCLLKGEAKATEGKKKKKIGLWRPIICICNDLYVPALRTLRQCTMILRFPSINRERLTGRLSDICKHLAVQADSAVLYTLCEKSDDDIRTCLNSLQFASVPGKRLHMQDVAKATMGCKDQRKQLLQIWEDIFRLPSGYKGSDTRTGPLHTKSGLSPSDRIGTILEMVQLGEMEKIVNGLFENYLLIHHKDPSLRTAHECADWRSYTDIMERCVYEDQNWFLLGYLSFYPVAIHLLLAALATPRFTFPTAQYETYKKTIANQEIIKALLKDLAPALLRTSKSENLPSEVIPFLTHIIQPPLKAVTTHLLSNAERLDLKRVVHLMISYGLSYQEEKTLTGIHTEKMEPQLDAIASWHGVNTYPGMPTTVRAMVSKEVQQQRINVNARMEGTKSGGHDGEPANMEVDITQDAPAPALPAGVASKANPSTTTRAQANSNNTAKLQVWSVYDCYRKNSPATAPKAGGSSKARKIWFRYKEGYSNAVCRDIKVKDLL</sequence>
<dbReference type="GO" id="GO:0016887">
    <property type="term" value="F:ATP hydrolysis activity"/>
    <property type="evidence" value="ECO:0007669"/>
    <property type="project" value="InterPro"/>
</dbReference>
<accession>A0A1W0X404</accession>
<evidence type="ECO:0000256" key="8">
    <source>
        <dbReference type="ARBA" id="ARBA00043975"/>
    </source>
</evidence>
<dbReference type="AlphaFoldDB" id="A0A1W0X404"/>
<dbReference type="GO" id="GO:0005524">
    <property type="term" value="F:ATP binding"/>
    <property type="evidence" value="ECO:0007669"/>
    <property type="project" value="UniProtKB-KW"/>
</dbReference>
<dbReference type="InterPro" id="IPR003959">
    <property type="entry name" value="ATPase_AAA_core"/>
</dbReference>
<keyword evidence="3" id="KW-0547">Nucleotide-binding</keyword>
<evidence type="ECO:0000256" key="2">
    <source>
        <dbReference type="ARBA" id="ARBA00022705"/>
    </source>
</evidence>
<feature type="domain" description="AAA+ ATPase" evidence="10">
    <location>
        <begin position="374"/>
        <end position="514"/>
    </location>
</feature>
<proteinExistence type="inferred from homology"/>
<dbReference type="SMART" id="SM00382">
    <property type="entry name" value="AAA"/>
    <property type="match status" value="1"/>
</dbReference>
<dbReference type="PANTHER" id="PTHR46765:SF1">
    <property type="entry name" value="P-LOOP CONTAINING NUCLEOSIDE TRIPHOSPHATE HYDROLASES SUPERFAMILY PROTEIN"/>
    <property type="match status" value="1"/>
</dbReference>
<evidence type="ECO:0000256" key="7">
    <source>
        <dbReference type="ARBA" id="ARBA00023306"/>
    </source>
</evidence>
<keyword evidence="6" id="KW-0539">Nucleus</keyword>
<dbReference type="CDD" id="cd18140">
    <property type="entry name" value="HLD_clamp_RFC"/>
    <property type="match status" value="1"/>
</dbReference>
<dbReference type="EMBL" id="MTYJ01000019">
    <property type="protein sequence ID" value="OQV22130.1"/>
    <property type="molecule type" value="Genomic_DNA"/>
</dbReference>
<dbReference type="GO" id="GO:0006260">
    <property type="term" value="P:DNA replication"/>
    <property type="evidence" value="ECO:0007669"/>
    <property type="project" value="UniProtKB-KW"/>
</dbReference>
<dbReference type="Gene3D" id="1.10.8.60">
    <property type="match status" value="1"/>
</dbReference>
<dbReference type="InterPro" id="IPR003593">
    <property type="entry name" value="AAA+_ATPase"/>
</dbReference>
<comment type="similarity">
    <text evidence="8">Belongs to the activator 1 small subunits family. CTF18 subfamily.</text>
</comment>
<evidence type="ECO:0000256" key="4">
    <source>
        <dbReference type="ARBA" id="ARBA00022840"/>
    </source>
</evidence>
<keyword evidence="12" id="KW-1185">Reference proteome</keyword>
<evidence type="ECO:0000256" key="3">
    <source>
        <dbReference type="ARBA" id="ARBA00022741"/>
    </source>
</evidence>
<dbReference type="PANTHER" id="PTHR46765">
    <property type="entry name" value="P-LOOP CONTAINING NUCLEOSIDE TRIPHOSPHATE HYDROLASES SUPERFAMILY PROTEIN"/>
    <property type="match status" value="1"/>
</dbReference>
<dbReference type="CDD" id="cd00009">
    <property type="entry name" value="AAA"/>
    <property type="match status" value="1"/>
</dbReference>
<keyword evidence="4" id="KW-0067">ATP-binding</keyword>
<dbReference type="Proteomes" id="UP000192578">
    <property type="component" value="Unassembled WGS sequence"/>
</dbReference>
<dbReference type="GO" id="GO:0003677">
    <property type="term" value="F:DNA binding"/>
    <property type="evidence" value="ECO:0007669"/>
    <property type="project" value="UniProtKB-KW"/>
</dbReference>
<comment type="subcellular location">
    <subcellularLocation>
        <location evidence="1">Nucleus</location>
    </subcellularLocation>
</comment>
<evidence type="ECO:0000313" key="12">
    <source>
        <dbReference type="Proteomes" id="UP000192578"/>
    </source>
</evidence>
<evidence type="ECO:0000313" key="11">
    <source>
        <dbReference type="EMBL" id="OQV22130.1"/>
    </source>
</evidence>
<reference evidence="12" key="1">
    <citation type="submission" date="2017-01" db="EMBL/GenBank/DDBJ databases">
        <title>Comparative genomics of anhydrobiosis in the tardigrade Hypsibius dujardini.</title>
        <authorList>
            <person name="Yoshida Y."/>
            <person name="Koutsovoulos G."/>
            <person name="Laetsch D."/>
            <person name="Stevens L."/>
            <person name="Kumar S."/>
            <person name="Horikawa D."/>
            <person name="Ishino K."/>
            <person name="Komine S."/>
            <person name="Tomita M."/>
            <person name="Blaxter M."/>
            <person name="Arakawa K."/>
        </authorList>
    </citation>
    <scope>NUCLEOTIDE SEQUENCE [LARGE SCALE GENOMIC DNA]</scope>
    <source>
        <strain evidence="12">Z151</strain>
    </source>
</reference>
<evidence type="ECO:0000259" key="10">
    <source>
        <dbReference type="SMART" id="SM00382"/>
    </source>
</evidence>
<dbReference type="InterPro" id="IPR047854">
    <property type="entry name" value="RFC_lid"/>
</dbReference>
<evidence type="ECO:0000256" key="6">
    <source>
        <dbReference type="ARBA" id="ARBA00023242"/>
    </source>
</evidence>
<protein>
    <submittedName>
        <fullName evidence="11">Chromosome transmission fidelity protein 18-like protein</fullName>
    </submittedName>
</protein>
<dbReference type="InterPro" id="IPR053016">
    <property type="entry name" value="CTF18-RFC_complex"/>
</dbReference>
<dbReference type="OrthoDB" id="2195431at2759"/>
<dbReference type="GO" id="GO:0005634">
    <property type="term" value="C:nucleus"/>
    <property type="evidence" value="ECO:0007669"/>
    <property type="project" value="UniProtKB-SubCell"/>
</dbReference>
<dbReference type="InterPro" id="IPR027417">
    <property type="entry name" value="P-loop_NTPase"/>
</dbReference>
<comment type="caution">
    <text evidence="11">The sequence shown here is derived from an EMBL/GenBank/DDBJ whole genome shotgun (WGS) entry which is preliminary data.</text>
</comment>
<evidence type="ECO:0000256" key="1">
    <source>
        <dbReference type="ARBA" id="ARBA00004123"/>
    </source>
</evidence>
<feature type="region of interest" description="Disordered" evidence="9">
    <location>
        <begin position="1"/>
        <end position="33"/>
    </location>
</feature>
<keyword evidence="7" id="KW-0131">Cell cycle</keyword>
<keyword evidence="5" id="KW-0238">DNA-binding</keyword>
<dbReference type="Gene3D" id="3.40.50.300">
    <property type="entry name" value="P-loop containing nucleotide triphosphate hydrolases"/>
    <property type="match status" value="1"/>
</dbReference>
<feature type="compositionally biased region" description="Acidic residues" evidence="9">
    <location>
        <begin position="10"/>
        <end position="24"/>
    </location>
</feature>
<name>A0A1W0X404_HYPEX</name>
<evidence type="ECO:0000256" key="9">
    <source>
        <dbReference type="SAM" id="MobiDB-lite"/>
    </source>
</evidence>
<feature type="region of interest" description="Disordered" evidence="9">
    <location>
        <begin position="166"/>
        <end position="194"/>
    </location>
</feature>
<gene>
    <name evidence="11" type="ORF">BV898_03976</name>
</gene>
<keyword evidence="2" id="KW-0235">DNA replication</keyword>
<dbReference type="Pfam" id="PF00004">
    <property type="entry name" value="AAA"/>
    <property type="match status" value="1"/>
</dbReference>
<organism evidence="11 12">
    <name type="scientific">Hypsibius exemplaris</name>
    <name type="common">Freshwater tardigrade</name>
    <dbReference type="NCBI Taxonomy" id="2072580"/>
    <lineage>
        <taxon>Eukaryota</taxon>
        <taxon>Metazoa</taxon>
        <taxon>Ecdysozoa</taxon>
        <taxon>Tardigrada</taxon>
        <taxon>Eutardigrada</taxon>
        <taxon>Parachela</taxon>
        <taxon>Hypsibioidea</taxon>
        <taxon>Hypsibiidae</taxon>
        <taxon>Hypsibius</taxon>
    </lineage>
</organism>